<accession>A0A9Q3FEB8</accession>
<sequence length="153" mass="18031">MIELPSFLSLECEFLAVDTPKGEDLILVFEFLNNLNCYISWRQRLKIFNHYYRDSSYSLLTLSNYLYNATYCAYLGGDFRIPSFPPSFHIPSLNSPQYLLLYSNELFKEIQKVGEDNSISSLHLFHWIVDPPPSSHNDSLEELWDEKEEKEEF</sequence>
<keyword evidence="2" id="KW-1185">Reference proteome</keyword>
<gene>
    <name evidence="1" type="ORF">O181_075112</name>
</gene>
<name>A0A9Q3FEB8_9BASI</name>
<dbReference type="Proteomes" id="UP000765509">
    <property type="component" value="Unassembled WGS sequence"/>
</dbReference>
<protein>
    <submittedName>
        <fullName evidence="1">Uncharacterized protein</fullName>
    </submittedName>
</protein>
<reference evidence="1" key="1">
    <citation type="submission" date="2021-03" db="EMBL/GenBank/DDBJ databases">
        <title>Draft genome sequence of rust myrtle Austropuccinia psidii MF-1, a brazilian biotype.</title>
        <authorList>
            <person name="Quecine M.C."/>
            <person name="Pachon D.M.R."/>
            <person name="Bonatelli M.L."/>
            <person name="Correr F.H."/>
            <person name="Franceschini L.M."/>
            <person name="Leite T.F."/>
            <person name="Margarido G.R.A."/>
            <person name="Almeida C.A."/>
            <person name="Ferrarezi J.A."/>
            <person name="Labate C.A."/>
        </authorList>
    </citation>
    <scope>NUCLEOTIDE SEQUENCE</scope>
    <source>
        <strain evidence="1">MF-1</strain>
    </source>
</reference>
<comment type="caution">
    <text evidence="1">The sequence shown here is derived from an EMBL/GenBank/DDBJ whole genome shotgun (WGS) entry which is preliminary data.</text>
</comment>
<evidence type="ECO:0000313" key="2">
    <source>
        <dbReference type="Proteomes" id="UP000765509"/>
    </source>
</evidence>
<dbReference type="AlphaFoldDB" id="A0A9Q3FEB8"/>
<dbReference type="EMBL" id="AVOT02040194">
    <property type="protein sequence ID" value="MBW0535397.1"/>
    <property type="molecule type" value="Genomic_DNA"/>
</dbReference>
<evidence type="ECO:0000313" key="1">
    <source>
        <dbReference type="EMBL" id="MBW0535397.1"/>
    </source>
</evidence>
<proteinExistence type="predicted"/>
<organism evidence="1 2">
    <name type="scientific">Austropuccinia psidii MF-1</name>
    <dbReference type="NCBI Taxonomy" id="1389203"/>
    <lineage>
        <taxon>Eukaryota</taxon>
        <taxon>Fungi</taxon>
        <taxon>Dikarya</taxon>
        <taxon>Basidiomycota</taxon>
        <taxon>Pucciniomycotina</taxon>
        <taxon>Pucciniomycetes</taxon>
        <taxon>Pucciniales</taxon>
        <taxon>Sphaerophragmiaceae</taxon>
        <taxon>Austropuccinia</taxon>
    </lineage>
</organism>
<dbReference type="OrthoDB" id="2684341at2759"/>